<evidence type="ECO:0000256" key="5">
    <source>
        <dbReference type="ARBA" id="ARBA00023136"/>
    </source>
</evidence>
<name>A0A015JHV9_RHIIW</name>
<accession>A0A015JHV9</accession>
<reference evidence="8 9" key="1">
    <citation type="submission" date="2014-02" db="EMBL/GenBank/DDBJ databases">
        <title>Single nucleus genome sequencing reveals high similarity among nuclei of an endomycorrhizal fungus.</title>
        <authorList>
            <person name="Lin K."/>
            <person name="Geurts R."/>
            <person name="Zhang Z."/>
            <person name="Limpens E."/>
            <person name="Saunders D.G."/>
            <person name="Mu D."/>
            <person name="Pang E."/>
            <person name="Cao H."/>
            <person name="Cha H."/>
            <person name="Lin T."/>
            <person name="Zhou Q."/>
            <person name="Shang Y."/>
            <person name="Li Y."/>
            <person name="Ivanov S."/>
            <person name="Sharma T."/>
            <person name="Velzen R.V."/>
            <person name="Ruijter N.D."/>
            <person name="Aanen D.K."/>
            <person name="Win J."/>
            <person name="Kamoun S."/>
            <person name="Bisseling T."/>
            <person name="Huang S."/>
        </authorList>
    </citation>
    <scope>NUCLEOTIDE SEQUENCE [LARGE SCALE GENOMIC DNA]</scope>
    <source>
        <strain evidence="9">DAOM197198w</strain>
    </source>
</reference>
<comment type="subcellular location">
    <subcellularLocation>
        <location evidence="1">Membrane</location>
        <topology evidence="1">Peripheral membrane protein</topology>
    </subcellularLocation>
</comment>
<evidence type="ECO:0000256" key="3">
    <source>
        <dbReference type="ARBA" id="ARBA00022723"/>
    </source>
</evidence>
<dbReference type="SMART" id="SM00714">
    <property type="entry name" value="LITAF"/>
    <property type="match status" value="1"/>
</dbReference>
<dbReference type="PROSITE" id="PS51837">
    <property type="entry name" value="LITAF"/>
    <property type="match status" value="1"/>
</dbReference>
<keyword evidence="3" id="KW-0479">Metal-binding</keyword>
<protein>
    <recommendedName>
        <fullName evidence="7">LITAF domain-containing protein</fullName>
    </recommendedName>
</protein>
<keyword evidence="4" id="KW-0862">Zinc</keyword>
<evidence type="ECO:0000259" key="7">
    <source>
        <dbReference type="PROSITE" id="PS51837"/>
    </source>
</evidence>
<comment type="caution">
    <text evidence="8">The sequence shown here is derived from an EMBL/GenBank/DDBJ whole genome shotgun (WGS) entry which is preliminary data.</text>
</comment>
<dbReference type="AlphaFoldDB" id="A0A015JHV9"/>
<dbReference type="GO" id="GO:0016020">
    <property type="term" value="C:membrane"/>
    <property type="evidence" value="ECO:0007669"/>
    <property type="project" value="UniProtKB-SubCell"/>
</dbReference>
<dbReference type="EMBL" id="JEMT01016983">
    <property type="protein sequence ID" value="EXX69077.1"/>
    <property type="molecule type" value="Genomic_DNA"/>
</dbReference>
<dbReference type="Proteomes" id="UP000022910">
    <property type="component" value="Unassembled WGS sequence"/>
</dbReference>
<evidence type="ECO:0000256" key="1">
    <source>
        <dbReference type="ARBA" id="ARBA00004170"/>
    </source>
</evidence>
<feature type="compositionally biased region" description="Polar residues" evidence="6">
    <location>
        <begin position="1"/>
        <end position="24"/>
    </location>
</feature>
<dbReference type="Pfam" id="PF10601">
    <property type="entry name" value="zf-LITAF-like"/>
    <property type="match status" value="1"/>
</dbReference>
<dbReference type="HOGENOM" id="CLU_1372845_0_0_1"/>
<evidence type="ECO:0000256" key="6">
    <source>
        <dbReference type="SAM" id="MobiDB-lite"/>
    </source>
</evidence>
<dbReference type="PANTHER" id="PTHR23292">
    <property type="entry name" value="LIPOPOLYSACCHARIDE-INDUCED TUMOR NECROSIS FACTOR-ALPHA FACTOR"/>
    <property type="match status" value="1"/>
</dbReference>
<proteinExistence type="inferred from homology"/>
<evidence type="ECO:0000313" key="9">
    <source>
        <dbReference type="Proteomes" id="UP000022910"/>
    </source>
</evidence>
<keyword evidence="5" id="KW-0472">Membrane</keyword>
<dbReference type="InterPro" id="IPR037519">
    <property type="entry name" value="LITAF_fam"/>
</dbReference>
<evidence type="ECO:0000256" key="2">
    <source>
        <dbReference type="ARBA" id="ARBA00005975"/>
    </source>
</evidence>
<gene>
    <name evidence="8" type="ORF">RirG_099150</name>
</gene>
<feature type="region of interest" description="Disordered" evidence="6">
    <location>
        <begin position="1"/>
        <end position="44"/>
    </location>
</feature>
<feature type="domain" description="LITAF" evidence="7">
    <location>
        <begin position="106"/>
        <end position="188"/>
    </location>
</feature>
<dbReference type="InterPro" id="IPR006629">
    <property type="entry name" value="LITAF"/>
</dbReference>
<comment type="similarity">
    <text evidence="2">Belongs to the CDIP1/LITAF family.</text>
</comment>
<keyword evidence="9" id="KW-1185">Reference proteome</keyword>
<dbReference type="OrthoDB" id="5599753at2759"/>
<dbReference type="STRING" id="1432141.A0A015JHV9"/>
<dbReference type="GO" id="GO:0008270">
    <property type="term" value="F:zinc ion binding"/>
    <property type="evidence" value="ECO:0007669"/>
    <property type="project" value="TreeGrafter"/>
</dbReference>
<evidence type="ECO:0000256" key="4">
    <source>
        <dbReference type="ARBA" id="ARBA00022833"/>
    </source>
</evidence>
<evidence type="ECO:0000313" key="8">
    <source>
        <dbReference type="EMBL" id="EXX69077.1"/>
    </source>
</evidence>
<dbReference type="PANTHER" id="PTHR23292:SF6">
    <property type="entry name" value="FI16602P1-RELATED"/>
    <property type="match status" value="1"/>
</dbReference>
<sequence>MTNNSDTKSNTSRDILQNNDSINQEPPPPYTSLEQEEGGASNSSRAIFYGGATEQTYLLSNNITSYNLSKQPIIKKIQRNVYLPTPNLSYTPPVGYYQQPETIAFRTTAIPLAKANLSTMPAITTCPHCNNIVLSYIEYKNGSCTWLSCFILSHMLVAACFIPFCVNDLKDVVHYCPNCNKIMAIYSRLNDRAYNYSYT</sequence>
<organism evidence="8 9">
    <name type="scientific">Rhizophagus irregularis (strain DAOM 197198w)</name>
    <name type="common">Glomus intraradices</name>
    <dbReference type="NCBI Taxonomy" id="1432141"/>
    <lineage>
        <taxon>Eukaryota</taxon>
        <taxon>Fungi</taxon>
        <taxon>Fungi incertae sedis</taxon>
        <taxon>Mucoromycota</taxon>
        <taxon>Glomeromycotina</taxon>
        <taxon>Glomeromycetes</taxon>
        <taxon>Glomerales</taxon>
        <taxon>Glomeraceae</taxon>
        <taxon>Rhizophagus</taxon>
    </lineage>
</organism>